<dbReference type="GO" id="GO:0008703">
    <property type="term" value="F:5-amino-6-(5-phosphoribosylamino)uracil reductase activity"/>
    <property type="evidence" value="ECO:0007669"/>
    <property type="project" value="InterPro"/>
</dbReference>
<protein>
    <submittedName>
        <fullName evidence="2">Dihydrofolate reductase family protein</fullName>
    </submittedName>
</protein>
<accession>A0A934NWG9</accession>
<dbReference type="SUPFAM" id="SSF53597">
    <property type="entry name" value="Dihydrofolate reductase-like"/>
    <property type="match status" value="1"/>
</dbReference>
<evidence type="ECO:0000259" key="1">
    <source>
        <dbReference type="Pfam" id="PF01872"/>
    </source>
</evidence>
<evidence type="ECO:0000313" key="3">
    <source>
        <dbReference type="Proteomes" id="UP000655868"/>
    </source>
</evidence>
<dbReference type="AlphaFoldDB" id="A0A934NWG9"/>
<reference evidence="2" key="1">
    <citation type="submission" date="2020-12" db="EMBL/GenBank/DDBJ databases">
        <title>Antrihabitans popcorni sp. nov. and Antrihabitans auranticaus sp. nov., isolated from a larva cave.</title>
        <authorList>
            <person name="Lee S.D."/>
            <person name="Kim I.S."/>
        </authorList>
    </citation>
    <scope>NUCLEOTIDE SEQUENCE</scope>
    <source>
        <strain evidence="2">YC3-6</strain>
    </source>
</reference>
<feature type="domain" description="Bacterial bifunctional deaminase-reductase C-terminal" evidence="1">
    <location>
        <begin position="4"/>
        <end position="174"/>
    </location>
</feature>
<dbReference type="InterPro" id="IPR002734">
    <property type="entry name" value="RibDG_C"/>
</dbReference>
<dbReference type="Proteomes" id="UP000655868">
    <property type="component" value="Unassembled WGS sequence"/>
</dbReference>
<evidence type="ECO:0000313" key="2">
    <source>
        <dbReference type="EMBL" id="MBJ8342537.1"/>
    </source>
</evidence>
<proteinExistence type="predicted"/>
<dbReference type="RefSeq" id="WP_199708158.1">
    <property type="nucleotide sequence ID" value="NZ_JAEMNV010000012.1"/>
</dbReference>
<gene>
    <name evidence="2" type="ORF">JGU71_26970</name>
</gene>
<organism evidence="2 3">
    <name type="scientific">Antrihabitans stalagmiti</name>
    <dbReference type="NCBI Taxonomy" id="2799499"/>
    <lineage>
        <taxon>Bacteria</taxon>
        <taxon>Bacillati</taxon>
        <taxon>Actinomycetota</taxon>
        <taxon>Actinomycetes</taxon>
        <taxon>Mycobacteriales</taxon>
        <taxon>Nocardiaceae</taxon>
        <taxon>Antrihabitans</taxon>
    </lineage>
</organism>
<sequence>MGKIIESTYVTLDGVMEDPQLWSFDYFDPSAMEFAAGLLRRSDAMLMGRRTYDGFAEAWTQRSGDEFSDKFNSMKKYVASTTLKDPTWNNTTVLGSDVAGEVAALKEETDGDIVMYGHGPVARLLLEHNLLDEIHLWIHPLFWGKGASEDILFRPSAEARLQLADTKVLGSGVVILTYTPA</sequence>
<dbReference type="InterPro" id="IPR024072">
    <property type="entry name" value="DHFR-like_dom_sf"/>
</dbReference>
<dbReference type="InterPro" id="IPR050765">
    <property type="entry name" value="Riboflavin_Biosynth_HTPR"/>
</dbReference>
<dbReference type="GO" id="GO:0009231">
    <property type="term" value="P:riboflavin biosynthetic process"/>
    <property type="evidence" value="ECO:0007669"/>
    <property type="project" value="InterPro"/>
</dbReference>
<dbReference type="PANTHER" id="PTHR38011:SF11">
    <property type="entry name" value="2,5-DIAMINO-6-RIBOSYLAMINO-4(3H)-PYRIMIDINONE 5'-PHOSPHATE REDUCTASE"/>
    <property type="match status" value="1"/>
</dbReference>
<name>A0A934NWG9_9NOCA</name>
<keyword evidence="3" id="KW-1185">Reference proteome</keyword>
<dbReference type="EMBL" id="JAEMNV010000012">
    <property type="protein sequence ID" value="MBJ8342537.1"/>
    <property type="molecule type" value="Genomic_DNA"/>
</dbReference>
<comment type="caution">
    <text evidence="2">The sequence shown here is derived from an EMBL/GenBank/DDBJ whole genome shotgun (WGS) entry which is preliminary data.</text>
</comment>
<dbReference type="Pfam" id="PF01872">
    <property type="entry name" value="RibD_C"/>
    <property type="match status" value="1"/>
</dbReference>
<dbReference type="PANTHER" id="PTHR38011">
    <property type="entry name" value="DIHYDROFOLATE REDUCTASE FAMILY PROTEIN (AFU_ORTHOLOGUE AFUA_8G06820)"/>
    <property type="match status" value="1"/>
</dbReference>
<dbReference type="Gene3D" id="3.40.430.10">
    <property type="entry name" value="Dihydrofolate Reductase, subunit A"/>
    <property type="match status" value="1"/>
</dbReference>